<dbReference type="Proteomes" id="UP000387223">
    <property type="component" value="Unassembled WGS sequence"/>
</dbReference>
<accession>A0A5M3Q5B3</accession>
<dbReference type="AlphaFoldDB" id="A0A5M3Q5B3"/>
<dbReference type="EMBL" id="BGZI01000035">
    <property type="protein sequence ID" value="GBO90174.1"/>
    <property type="molecule type" value="Genomic_DNA"/>
</dbReference>
<gene>
    <name evidence="1" type="ORF">MSSD14B_38420</name>
</gene>
<organism evidence="1 2">
    <name type="scientific">Marinobacter salsuginis</name>
    <dbReference type="NCBI Taxonomy" id="418719"/>
    <lineage>
        <taxon>Bacteria</taxon>
        <taxon>Pseudomonadati</taxon>
        <taxon>Pseudomonadota</taxon>
        <taxon>Gammaproteobacteria</taxon>
        <taxon>Pseudomonadales</taxon>
        <taxon>Marinobacteraceae</taxon>
        <taxon>Marinobacter</taxon>
    </lineage>
</organism>
<comment type="caution">
    <text evidence="1">The sequence shown here is derived from an EMBL/GenBank/DDBJ whole genome shotgun (WGS) entry which is preliminary data.</text>
</comment>
<dbReference type="RefSeq" id="WP_136630999.1">
    <property type="nucleotide sequence ID" value="NZ_BGZI01000035.1"/>
</dbReference>
<name>A0A5M3Q5B3_9GAMM</name>
<reference evidence="1 2" key="1">
    <citation type="journal article" date="2019" name="J. Gen. Appl. Microbiol.">
        <title>Aerobic degradation of cis-dichloroethene by the marine bacterium Marinobacter salsuginis strain 5N-3.</title>
        <authorList>
            <person name="Inoue Y."/>
            <person name="Fukunaga Y."/>
            <person name="Katsumata H."/>
            <person name="Ohji S."/>
            <person name="Hosoyama A."/>
            <person name="Mori K."/>
            <person name="Ando K."/>
        </authorList>
    </citation>
    <scope>NUCLEOTIDE SEQUENCE [LARGE SCALE GENOMIC DNA]</scope>
    <source>
        <strain evidence="1 2">NBRC 109114</strain>
    </source>
</reference>
<sequence length="173" mass="20122">MSEMPYDVARPGSNRTRELSLTDAKRFFLELAQATWSPDLDTCADYEDLTQHLLYIISSYQENKHSLAKELFLWKNQQDFSITERLANLRAKVEELCPPDTEEGKALQKDIQALHSHLKLIQSEKNSFYHPSRYQLTYFENGIPVPLNPLRIIQVLEGKEGLVNLHINHNKRL</sequence>
<proteinExistence type="predicted"/>
<evidence type="ECO:0000313" key="2">
    <source>
        <dbReference type="Proteomes" id="UP000387223"/>
    </source>
</evidence>
<evidence type="ECO:0000313" key="1">
    <source>
        <dbReference type="EMBL" id="GBO90174.1"/>
    </source>
</evidence>
<protein>
    <submittedName>
        <fullName evidence="1">Uncharacterized protein</fullName>
    </submittedName>
</protein>